<reference evidence="2" key="1">
    <citation type="submission" date="2023-11" db="EMBL/GenBank/DDBJ databases">
        <authorList>
            <person name="Helweg L.P."/>
            <person name="Kiel A."/>
            <person name="Hitz F."/>
            <person name="Ruckert-Reed C."/>
            <person name="Busche T."/>
            <person name="Kaltschmidt B."/>
            <person name="Kaltschmidt C."/>
        </authorList>
    </citation>
    <scope>NUCLEOTIDE SEQUENCE [LARGE SCALE GENOMIC DNA]</scope>
    <source>
        <strain evidence="2">4.1</strain>
    </source>
</reference>
<proteinExistence type="predicted"/>
<dbReference type="AlphaFoldDB" id="A0AAF0Z835"/>
<protein>
    <submittedName>
        <fullName evidence="1">Uncharacterized protein</fullName>
    </submittedName>
</protein>
<accession>A0AAF0Z835</accession>
<keyword evidence="2" id="KW-1185">Reference proteome</keyword>
<evidence type="ECO:0000313" key="1">
    <source>
        <dbReference type="EMBL" id="WPF83949.1"/>
    </source>
</evidence>
<evidence type="ECO:0000313" key="2">
    <source>
        <dbReference type="Proteomes" id="UP001304340"/>
    </source>
</evidence>
<sequence length="97" mass="11055">MTDGRLFLAPRNALAAPPERAVRRWPGSHEIPVLVRLVWSTSTQVVPGVVVRSARDRVLVRWHPSAREAQTRMTWLSREDVRTELRHPGTGEPWPST</sequence>
<dbReference type="RefSeq" id="WP_319160708.1">
    <property type="nucleotide sequence ID" value="NZ_CP138359.1"/>
</dbReference>
<name>A0AAF0Z835_9MICO</name>
<organism evidence="1 2">
    <name type="scientific">Sanguibacter biliveldensis</name>
    <dbReference type="NCBI Taxonomy" id="3030830"/>
    <lineage>
        <taxon>Bacteria</taxon>
        <taxon>Bacillati</taxon>
        <taxon>Actinomycetota</taxon>
        <taxon>Actinomycetes</taxon>
        <taxon>Micrococcales</taxon>
        <taxon>Sanguibacteraceae</taxon>
        <taxon>Sanguibacter</taxon>
    </lineage>
</organism>
<gene>
    <name evidence="1" type="ORF">SANBI_001660</name>
</gene>
<dbReference type="KEGG" id="sbil:SANBI_001660"/>
<dbReference type="EMBL" id="CP138359">
    <property type="protein sequence ID" value="WPF83949.1"/>
    <property type="molecule type" value="Genomic_DNA"/>
</dbReference>
<dbReference type="Proteomes" id="UP001304340">
    <property type="component" value="Chromosome"/>
</dbReference>